<gene>
    <name evidence="1" type="ORF">LCGC14_1674700</name>
</gene>
<evidence type="ECO:0000313" key="1">
    <source>
        <dbReference type="EMBL" id="KKM17545.1"/>
    </source>
</evidence>
<name>A0A0F9KQ65_9ZZZZ</name>
<reference evidence="1" key="1">
    <citation type="journal article" date="2015" name="Nature">
        <title>Complex archaea that bridge the gap between prokaryotes and eukaryotes.</title>
        <authorList>
            <person name="Spang A."/>
            <person name="Saw J.H."/>
            <person name="Jorgensen S.L."/>
            <person name="Zaremba-Niedzwiedzka K."/>
            <person name="Martijn J."/>
            <person name="Lind A.E."/>
            <person name="van Eijk R."/>
            <person name="Schleper C."/>
            <person name="Guy L."/>
            <person name="Ettema T.J."/>
        </authorList>
    </citation>
    <scope>NUCLEOTIDE SEQUENCE</scope>
</reference>
<sequence length="403" mass="45233">MSQYPVEIPYSFSVDLDIREAQIPFVKTAILTDNLPEEPIDFAPTTKSFNYRDTFYVYGDNTLLYFGDAIIRDPTTPIQRSDGWIREKWRAKYLVPENYYGYNFVNWHGTAIKNRLGWVEAIGEYYLRVPITDGYATSELALAALPYSTLTVKRNTGLADEPIASGSSATIFGSVLTDAGFSEVVDGQRVDITSGTGITPGLYKIISHTSTTLTLNGTPGNNTAGDVVYSISDSHSIAQGVNPDYDVPDYYTFPNLTKCEYNFEDNGYSGEASSVSHYTYSLNNPARSLLFPIPTENINMSKVWLQIGVSKYRLRIYGKFYKWTNKKLKSTQTYPIATYIYTPYSSQSNPPDGDWTASYEFSSKVESIGTLKLYEPTAHPCNVRLLVNYVNNSGQNEVREYSV</sequence>
<comment type="caution">
    <text evidence="1">The sequence shown here is derived from an EMBL/GenBank/DDBJ whole genome shotgun (WGS) entry which is preliminary data.</text>
</comment>
<organism evidence="1">
    <name type="scientific">marine sediment metagenome</name>
    <dbReference type="NCBI Taxonomy" id="412755"/>
    <lineage>
        <taxon>unclassified sequences</taxon>
        <taxon>metagenomes</taxon>
        <taxon>ecological metagenomes</taxon>
    </lineage>
</organism>
<proteinExistence type="predicted"/>
<accession>A0A0F9KQ65</accession>
<protein>
    <submittedName>
        <fullName evidence="1">Uncharacterized protein</fullName>
    </submittedName>
</protein>
<dbReference type="EMBL" id="LAZR01014424">
    <property type="protein sequence ID" value="KKM17545.1"/>
    <property type="molecule type" value="Genomic_DNA"/>
</dbReference>
<dbReference type="AlphaFoldDB" id="A0A0F9KQ65"/>